<keyword evidence="5" id="KW-0949">S-adenosyl-L-methionine</keyword>
<dbReference type="EC" id="2.1.1.113" evidence="2"/>
<accession>A0A2S7CY64</accession>
<dbReference type="GO" id="GO:0032259">
    <property type="term" value="P:methylation"/>
    <property type="evidence" value="ECO:0007669"/>
    <property type="project" value="UniProtKB-KW"/>
</dbReference>
<gene>
    <name evidence="9" type="ORF">XpiCFBP4643_19005</name>
</gene>
<dbReference type="OrthoDB" id="9816043at2"/>
<keyword evidence="6" id="KW-0680">Restriction system</keyword>
<feature type="region of interest" description="Disordered" evidence="8">
    <location>
        <begin position="321"/>
        <end position="351"/>
    </location>
</feature>
<keyword evidence="4" id="KW-0808">Transferase</keyword>
<dbReference type="InterPro" id="IPR017985">
    <property type="entry name" value="MeTrfase_CN4_CS"/>
</dbReference>
<dbReference type="SUPFAM" id="SSF53335">
    <property type="entry name" value="S-adenosyl-L-methionine-dependent methyltransferases"/>
    <property type="match status" value="1"/>
</dbReference>
<evidence type="ECO:0000256" key="3">
    <source>
        <dbReference type="ARBA" id="ARBA00022603"/>
    </source>
</evidence>
<name>A0A2S7CY64_9XANT</name>
<dbReference type="GO" id="GO:0009307">
    <property type="term" value="P:DNA restriction-modification system"/>
    <property type="evidence" value="ECO:0007669"/>
    <property type="project" value="UniProtKB-KW"/>
</dbReference>
<evidence type="ECO:0000256" key="8">
    <source>
        <dbReference type="SAM" id="MobiDB-lite"/>
    </source>
</evidence>
<dbReference type="EMBL" id="MDEI01000021">
    <property type="protein sequence ID" value="PPU66501.1"/>
    <property type="molecule type" value="Genomic_DNA"/>
</dbReference>
<keyword evidence="10" id="KW-1185">Reference proteome</keyword>
<dbReference type="GO" id="GO:0003677">
    <property type="term" value="F:DNA binding"/>
    <property type="evidence" value="ECO:0007669"/>
    <property type="project" value="InterPro"/>
</dbReference>
<dbReference type="GO" id="GO:0015667">
    <property type="term" value="F:site-specific DNA-methyltransferase (cytosine-N4-specific) activity"/>
    <property type="evidence" value="ECO:0007669"/>
    <property type="project" value="UniProtKB-EC"/>
</dbReference>
<evidence type="ECO:0000256" key="7">
    <source>
        <dbReference type="ARBA" id="ARBA00049120"/>
    </source>
</evidence>
<reference evidence="10" key="1">
    <citation type="submission" date="2016-08" db="EMBL/GenBank/DDBJ databases">
        <authorList>
            <person name="Merda D."/>
            <person name="Briand M."/>
            <person name="Taghouti G."/>
            <person name="Carrere S."/>
            <person name="Gouzy J."/>
            <person name="Portier P."/>
            <person name="Jacques M.-A."/>
            <person name="Fischer-Le Saux M."/>
        </authorList>
    </citation>
    <scope>NUCLEOTIDE SEQUENCE [LARGE SCALE GENOMIC DNA]</scope>
    <source>
        <strain evidence="10">CFBP4643</strain>
    </source>
</reference>
<comment type="caution">
    <text evidence="9">The sequence shown here is derived from an EMBL/GenBank/DDBJ whole genome shotgun (WGS) entry which is preliminary data.</text>
</comment>
<evidence type="ECO:0000313" key="10">
    <source>
        <dbReference type="Proteomes" id="UP000238191"/>
    </source>
</evidence>
<sequence>MFPLEFPLRVLGNAPQRRAVVLDPFCGRGTSNYAARTLKLASYGIDTSPIAVAIAQAKLAVAEREDVLDLLNEVLAHAKPSEVPRGDFWSLAFHPQTLYQLCQLREGLAARRSSAAVLLRGVVLGCLHGPQSKALDAAGYFSNQMPRTFASKPDYSVRYWRKHGLQPRPIDVINPITRKLNRVLAEPVPVPQVMGSIRRGNSTQASAYEHVPDNVSHVITSPPYYGLVTYVEDQWLRNWFLGGPERIEYGNRVQLSHRSPDDFATTLAKVWDHCGDHLRSDGLMAVRFGSIRSRDREPKAILLRSLSLSRHHWRVTSVRNVGTSAHGKRQADTMRAQSEPPPEFDFRIRPA</sequence>
<proteinExistence type="inferred from homology"/>
<evidence type="ECO:0000313" key="9">
    <source>
        <dbReference type="EMBL" id="PPU66501.1"/>
    </source>
</evidence>
<dbReference type="InterPro" id="IPR029063">
    <property type="entry name" value="SAM-dependent_MTases_sf"/>
</dbReference>
<dbReference type="PROSITE" id="PS00093">
    <property type="entry name" value="N4_MTASE"/>
    <property type="match status" value="1"/>
</dbReference>
<keyword evidence="3" id="KW-0489">Methyltransferase</keyword>
<dbReference type="AlphaFoldDB" id="A0A2S7CY64"/>
<organism evidence="9 10">
    <name type="scientific">Xanthomonas pisi</name>
    <dbReference type="NCBI Taxonomy" id="56457"/>
    <lineage>
        <taxon>Bacteria</taxon>
        <taxon>Pseudomonadati</taxon>
        <taxon>Pseudomonadota</taxon>
        <taxon>Gammaproteobacteria</taxon>
        <taxon>Lysobacterales</taxon>
        <taxon>Lysobacteraceae</taxon>
        <taxon>Xanthomonas</taxon>
    </lineage>
</organism>
<evidence type="ECO:0000256" key="1">
    <source>
        <dbReference type="ARBA" id="ARBA00010203"/>
    </source>
</evidence>
<evidence type="ECO:0000256" key="2">
    <source>
        <dbReference type="ARBA" id="ARBA00012185"/>
    </source>
</evidence>
<dbReference type="Proteomes" id="UP000238191">
    <property type="component" value="Unassembled WGS sequence"/>
</dbReference>
<comment type="catalytic activity">
    <reaction evidence="7">
        <text>a 2'-deoxycytidine in DNA + S-adenosyl-L-methionine = an N(4)-methyl-2'-deoxycytidine in DNA + S-adenosyl-L-homocysteine + H(+)</text>
        <dbReference type="Rhea" id="RHEA:16857"/>
        <dbReference type="Rhea" id="RHEA-COMP:11369"/>
        <dbReference type="Rhea" id="RHEA-COMP:13674"/>
        <dbReference type="ChEBI" id="CHEBI:15378"/>
        <dbReference type="ChEBI" id="CHEBI:57856"/>
        <dbReference type="ChEBI" id="CHEBI:59789"/>
        <dbReference type="ChEBI" id="CHEBI:85452"/>
        <dbReference type="ChEBI" id="CHEBI:137933"/>
        <dbReference type="EC" id="2.1.1.113"/>
    </reaction>
</comment>
<comment type="similarity">
    <text evidence="1">Belongs to the N(4)/N(6)-methyltransferase family. N(4) subfamily.</text>
</comment>
<dbReference type="Gene3D" id="3.40.50.150">
    <property type="entry name" value="Vaccinia Virus protein VP39"/>
    <property type="match status" value="2"/>
</dbReference>
<evidence type="ECO:0000256" key="6">
    <source>
        <dbReference type="ARBA" id="ARBA00022747"/>
    </source>
</evidence>
<protein>
    <recommendedName>
        <fullName evidence="2">site-specific DNA-methyltransferase (cytosine-N(4)-specific)</fullName>
        <ecNumber evidence="2">2.1.1.113</ecNumber>
    </recommendedName>
</protein>
<evidence type="ECO:0000256" key="5">
    <source>
        <dbReference type="ARBA" id="ARBA00022691"/>
    </source>
</evidence>
<evidence type="ECO:0000256" key="4">
    <source>
        <dbReference type="ARBA" id="ARBA00022679"/>
    </source>
</evidence>